<dbReference type="AlphaFoldDB" id="A0A6P7YZI2"/>
<comment type="subcellular location">
    <subcellularLocation>
        <location evidence="1">Cell membrane</location>
        <topology evidence="1">Multi-pass membrane protein</topology>
    </subcellularLocation>
</comment>
<evidence type="ECO:0000256" key="6">
    <source>
        <dbReference type="ARBA" id="ARBA00023136"/>
    </source>
</evidence>
<feature type="transmembrane region" description="Helical" evidence="10">
    <location>
        <begin position="281"/>
        <end position="307"/>
    </location>
</feature>
<evidence type="ECO:0000256" key="3">
    <source>
        <dbReference type="ARBA" id="ARBA00022692"/>
    </source>
</evidence>
<dbReference type="Gene3D" id="1.20.1070.10">
    <property type="entry name" value="Rhodopsin 7-helix transmembrane proteins"/>
    <property type="match status" value="1"/>
</dbReference>
<dbReference type="InterPro" id="IPR017452">
    <property type="entry name" value="GPCR_Rhodpsn_7TM"/>
</dbReference>
<sequence length="332" mass="38427">MLHWRLSLAFLSSRVDGNNTEDSCLKVDHLLEKYYLSILYTLEFILGMLGNSIVICGYIFCMKKWSTGNIYLFNLCVSDLAFLCTLPMLVQSYSKENWIYGDFMCQANRYLLFANLYTSILFLTFISIDRYMLIKHPFKEHLLQKKHSAIIISAAIWIIVTIEILPILTFIGPNNTHNGGNCSNYASSGDAHKNLIFSICLTFLGFLIPMCVMCFFYVKLVFVLRKRNEQLTAIVPLEKPLMLVILAMTIFSCLFTPYHIMRNVRIASRLESWKISECTKSIINSVYIISRPLAFMNSVINPVFYFLMGDNFRDMLMTKVRQASKRMKTYCI</sequence>
<evidence type="ECO:0000256" key="7">
    <source>
        <dbReference type="ARBA" id="ARBA00023170"/>
    </source>
</evidence>
<evidence type="ECO:0000313" key="14">
    <source>
        <dbReference type="RefSeq" id="XP_030072532.1"/>
    </source>
</evidence>
<dbReference type="InterPro" id="IPR000276">
    <property type="entry name" value="GPCR_Rhodpsn"/>
</dbReference>
<keyword evidence="8 9" id="KW-0807">Transducer</keyword>
<dbReference type="KEGG" id="muo:115478979"/>
<dbReference type="PROSITE" id="PS00237">
    <property type="entry name" value="G_PROTEIN_RECEP_F1_1"/>
    <property type="match status" value="1"/>
</dbReference>
<keyword evidence="13" id="KW-1185">Reference proteome</keyword>
<dbReference type="FunCoup" id="A0A6P7YZI2">
    <property type="interactions" value="513"/>
</dbReference>
<feature type="transmembrane region" description="Helical" evidence="10">
    <location>
        <begin position="241"/>
        <end position="261"/>
    </location>
</feature>
<evidence type="ECO:0000256" key="8">
    <source>
        <dbReference type="ARBA" id="ARBA00023224"/>
    </source>
</evidence>
<keyword evidence="5 9" id="KW-0297">G-protein coupled receptor</keyword>
<evidence type="ECO:0000256" key="1">
    <source>
        <dbReference type="ARBA" id="ARBA00004651"/>
    </source>
</evidence>
<feature type="signal peptide" evidence="11">
    <location>
        <begin position="1"/>
        <end position="17"/>
    </location>
</feature>
<evidence type="ECO:0000256" key="9">
    <source>
        <dbReference type="RuleBase" id="RU000688"/>
    </source>
</evidence>
<dbReference type="PANTHER" id="PTHR24231">
    <property type="entry name" value="PURINOCEPTOR-RELATED G-PROTEIN COUPLED RECEPTOR"/>
    <property type="match status" value="1"/>
</dbReference>
<keyword evidence="6 10" id="KW-0472">Membrane</keyword>
<proteinExistence type="inferred from homology"/>
<dbReference type="OrthoDB" id="9927220at2759"/>
<feature type="transmembrane region" description="Helical" evidence="10">
    <location>
        <begin position="72"/>
        <end position="90"/>
    </location>
</feature>
<evidence type="ECO:0000256" key="11">
    <source>
        <dbReference type="SAM" id="SignalP"/>
    </source>
</evidence>
<dbReference type="GeneID" id="115478979"/>
<dbReference type="PRINTS" id="PR00237">
    <property type="entry name" value="GPCRRHODOPSN"/>
</dbReference>
<feature type="domain" description="G-protein coupled receptors family 1 profile" evidence="12">
    <location>
        <begin position="50"/>
        <end position="305"/>
    </location>
</feature>
<gene>
    <name evidence="14" type="primary">SUCNR1</name>
</gene>
<keyword evidence="11" id="KW-0732">Signal</keyword>
<name>A0A6P7YZI2_9AMPH</name>
<feature type="transmembrane region" description="Helical" evidence="10">
    <location>
        <begin position="33"/>
        <end position="60"/>
    </location>
</feature>
<dbReference type="PROSITE" id="PS50262">
    <property type="entry name" value="G_PROTEIN_RECEP_F1_2"/>
    <property type="match status" value="1"/>
</dbReference>
<evidence type="ECO:0000256" key="5">
    <source>
        <dbReference type="ARBA" id="ARBA00023040"/>
    </source>
</evidence>
<keyword evidence="3 9" id="KW-0812">Transmembrane</keyword>
<dbReference type="SUPFAM" id="SSF81321">
    <property type="entry name" value="Family A G protein-coupled receptor-like"/>
    <property type="match status" value="1"/>
</dbReference>
<evidence type="ECO:0000256" key="4">
    <source>
        <dbReference type="ARBA" id="ARBA00022989"/>
    </source>
</evidence>
<dbReference type="CTD" id="56670"/>
<comment type="similarity">
    <text evidence="9">Belongs to the G-protein coupled receptor 1 family.</text>
</comment>
<accession>A0A6P7YZI2</accession>
<feature type="transmembrane region" description="Helical" evidence="10">
    <location>
        <begin position="110"/>
        <end position="128"/>
    </location>
</feature>
<evidence type="ECO:0000256" key="10">
    <source>
        <dbReference type="SAM" id="Phobius"/>
    </source>
</evidence>
<dbReference type="GO" id="GO:0005886">
    <property type="term" value="C:plasma membrane"/>
    <property type="evidence" value="ECO:0007669"/>
    <property type="project" value="UniProtKB-SubCell"/>
</dbReference>
<evidence type="ECO:0000256" key="2">
    <source>
        <dbReference type="ARBA" id="ARBA00022475"/>
    </source>
</evidence>
<feature type="chain" id="PRO_5028474606" evidence="11">
    <location>
        <begin position="18"/>
        <end position="332"/>
    </location>
</feature>
<evidence type="ECO:0000259" key="12">
    <source>
        <dbReference type="PROSITE" id="PS50262"/>
    </source>
</evidence>
<organism evidence="13 14">
    <name type="scientific">Microcaecilia unicolor</name>
    <dbReference type="NCBI Taxonomy" id="1415580"/>
    <lineage>
        <taxon>Eukaryota</taxon>
        <taxon>Metazoa</taxon>
        <taxon>Chordata</taxon>
        <taxon>Craniata</taxon>
        <taxon>Vertebrata</taxon>
        <taxon>Euteleostomi</taxon>
        <taxon>Amphibia</taxon>
        <taxon>Gymnophiona</taxon>
        <taxon>Siphonopidae</taxon>
        <taxon>Microcaecilia</taxon>
    </lineage>
</organism>
<dbReference type="PRINTS" id="PR01157">
    <property type="entry name" value="P2YPURNOCPTR"/>
</dbReference>
<protein>
    <submittedName>
        <fullName evidence="14">Succinate receptor 1 isoform X1</fullName>
    </submittedName>
</protein>
<feature type="transmembrane region" description="Helical" evidence="10">
    <location>
        <begin position="195"/>
        <end position="220"/>
    </location>
</feature>
<dbReference type="PANTHER" id="PTHR24231:SF14">
    <property type="entry name" value="SUCCINATE RECEPTOR 1"/>
    <property type="match status" value="1"/>
</dbReference>
<keyword evidence="4 10" id="KW-1133">Transmembrane helix</keyword>
<evidence type="ECO:0000313" key="13">
    <source>
        <dbReference type="Proteomes" id="UP000515156"/>
    </source>
</evidence>
<reference evidence="14" key="1">
    <citation type="submission" date="2025-08" db="UniProtKB">
        <authorList>
            <consortium name="RefSeq"/>
        </authorList>
    </citation>
    <scope>IDENTIFICATION</scope>
</reference>
<dbReference type="Pfam" id="PF00001">
    <property type="entry name" value="7tm_1"/>
    <property type="match status" value="1"/>
</dbReference>
<dbReference type="Proteomes" id="UP000515156">
    <property type="component" value="Chromosome 10"/>
</dbReference>
<keyword evidence="2" id="KW-1003">Cell membrane</keyword>
<dbReference type="InParanoid" id="A0A6P7YZI2"/>
<dbReference type="RefSeq" id="XP_030072532.1">
    <property type="nucleotide sequence ID" value="XM_030216672.1"/>
</dbReference>
<keyword evidence="7 9" id="KW-0675">Receptor</keyword>
<feature type="transmembrane region" description="Helical" evidence="10">
    <location>
        <begin position="149"/>
        <end position="171"/>
    </location>
</feature>
<dbReference type="GO" id="GO:0004930">
    <property type="term" value="F:G protein-coupled receptor activity"/>
    <property type="evidence" value="ECO:0007669"/>
    <property type="project" value="UniProtKB-KW"/>
</dbReference>